<name>A0A9Q4KNB6_9EURY</name>
<dbReference type="Gene3D" id="2.30.36.100">
    <property type="match status" value="1"/>
</dbReference>
<feature type="domain" description="ATP-grasp" evidence="2">
    <location>
        <begin position="53"/>
        <end position="270"/>
    </location>
</feature>
<evidence type="ECO:0000259" key="2">
    <source>
        <dbReference type="PROSITE" id="PS50975"/>
    </source>
</evidence>
<keyword evidence="1" id="KW-0067">ATP-binding</keyword>
<keyword evidence="4" id="KW-1185">Reference proteome</keyword>
<accession>A0A9Q4KNB6</accession>
<dbReference type="Pfam" id="PF02655">
    <property type="entry name" value="ATP-grasp_3"/>
    <property type="match status" value="1"/>
</dbReference>
<dbReference type="InterPro" id="IPR003806">
    <property type="entry name" value="ATP-grasp_PylC-type"/>
</dbReference>
<proteinExistence type="predicted"/>
<dbReference type="RefSeq" id="WP_274924226.1">
    <property type="nucleotide sequence ID" value="NZ_JAKELO010000002.1"/>
</dbReference>
<dbReference type="Proteomes" id="UP001143747">
    <property type="component" value="Unassembled WGS sequence"/>
</dbReference>
<dbReference type="InterPro" id="IPR011761">
    <property type="entry name" value="ATP-grasp"/>
</dbReference>
<gene>
    <name evidence="3" type="ORF">L0665_02985</name>
</gene>
<protein>
    <submittedName>
        <fullName evidence="3">ATP-grasp domain-containing protein</fullName>
    </submittedName>
</protein>
<dbReference type="GO" id="GO:0046872">
    <property type="term" value="F:metal ion binding"/>
    <property type="evidence" value="ECO:0007669"/>
    <property type="project" value="InterPro"/>
</dbReference>
<dbReference type="SUPFAM" id="SSF56059">
    <property type="entry name" value="Glutathione synthetase ATP-binding domain-like"/>
    <property type="match status" value="1"/>
</dbReference>
<dbReference type="AlphaFoldDB" id="A0A9Q4KNB6"/>
<dbReference type="GO" id="GO:0005524">
    <property type="term" value="F:ATP binding"/>
    <property type="evidence" value="ECO:0007669"/>
    <property type="project" value="UniProtKB-UniRule"/>
</dbReference>
<organism evidence="3 4">
    <name type="scientific">Methanogenium marinum</name>
    <dbReference type="NCBI Taxonomy" id="348610"/>
    <lineage>
        <taxon>Archaea</taxon>
        <taxon>Methanobacteriati</taxon>
        <taxon>Methanobacteriota</taxon>
        <taxon>Stenosarchaea group</taxon>
        <taxon>Methanomicrobia</taxon>
        <taxon>Methanomicrobiales</taxon>
        <taxon>Methanomicrobiaceae</taxon>
        <taxon>Methanogenium</taxon>
    </lineage>
</organism>
<dbReference type="EMBL" id="JAKELO010000002">
    <property type="protein sequence ID" value="MDE4907578.1"/>
    <property type="molecule type" value="Genomic_DNA"/>
</dbReference>
<dbReference type="Gene3D" id="3.30.470.20">
    <property type="entry name" value="ATP-grasp fold, B domain"/>
    <property type="match status" value="1"/>
</dbReference>
<comment type="caution">
    <text evidence="3">The sequence shown here is derived from an EMBL/GenBank/DDBJ whole genome shotgun (WGS) entry which is preliminary data.</text>
</comment>
<reference evidence="3" key="1">
    <citation type="submission" date="2022-01" db="EMBL/GenBank/DDBJ databases">
        <title>Draft genome of Methanogenium marinum DSM 15558.</title>
        <authorList>
            <person name="Chen S.-C."/>
            <person name="You Y.-T."/>
        </authorList>
    </citation>
    <scope>NUCLEOTIDE SEQUENCE</scope>
    <source>
        <strain evidence="3">DSM 15558</strain>
    </source>
</reference>
<keyword evidence="1" id="KW-0547">Nucleotide-binding</keyword>
<dbReference type="PROSITE" id="PS50975">
    <property type="entry name" value="ATP_GRASP"/>
    <property type="match status" value="1"/>
</dbReference>
<evidence type="ECO:0000313" key="3">
    <source>
        <dbReference type="EMBL" id="MDE4907578.1"/>
    </source>
</evidence>
<evidence type="ECO:0000256" key="1">
    <source>
        <dbReference type="PROSITE-ProRule" id="PRU00409"/>
    </source>
</evidence>
<evidence type="ECO:0000313" key="4">
    <source>
        <dbReference type="Proteomes" id="UP001143747"/>
    </source>
</evidence>
<sequence length="294" mass="31422">MLALLAEYTVFHNPALAPEGNAMLSVLKESFLRSGYDVITPESGDFEAELRRLSPLADVGLVIAPDHLLGRYSKILEDNCHSIGCGSLNCALCSKKPHAGAILAAQGIAVPKEISEGIRVIKEKQGAGAQNMRIADEEPGPGEFGQEFIEGEHMSVSLVISRYVGNACSYYSGRPPLVLSLNRQFIRFDDGLVTFEGGEIGISHPRRDEIVATAIKAATILGCQGYVGVDVIVSDDVYVVDVNPRPTSSLTGIAAVMDEEIAEILVAASKGDIPESVHLRGQARYDKDGTVTVL</sequence>